<dbReference type="Pfam" id="PF00249">
    <property type="entry name" value="Myb_DNA-binding"/>
    <property type="match status" value="3"/>
</dbReference>
<dbReference type="PROSITE" id="PS51294">
    <property type="entry name" value="HTH_MYB"/>
    <property type="match status" value="3"/>
</dbReference>
<evidence type="ECO:0000256" key="2">
    <source>
        <dbReference type="ARBA" id="ARBA00022737"/>
    </source>
</evidence>
<keyword evidence="2" id="KW-0677">Repeat</keyword>
<evidence type="ECO:0000256" key="4">
    <source>
        <dbReference type="ARBA" id="ARBA00023125"/>
    </source>
</evidence>
<proteinExistence type="predicted"/>
<evidence type="ECO:0000256" key="7">
    <source>
        <dbReference type="SAM" id="MobiDB-lite"/>
    </source>
</evidence>
<dbReference type="CDD" id="cd00167">
    <property type="entry name" value="SANT"/>
    <property type="match status" value="3"/>
</dbReference>
<feature type="domain" description="Myb-like" evidence="8">
    <location>
        <begin position="152"/>
        <end position="202"/>
    </location>
</feature>
<evidence type="ECO:0000256" key="5">
    <source>
        <dbReference type="ARBA" id="ARBA00023163"/>
    </source>
</evidence>
<gene>
    <name evidence="10" type="ORF">NE237_012129</name>
</gene>
<dbReference type="Proteomes" id="UP001141806">
    <property type="component" value="Unassembled WGS sequence"/>
</dbReference>
<feature type="domain" description="Myb-like" evidence="8">
    <location>
        <begin position="48"/>
        <end position="99"/>
    </location>
</feature>
<reference evidence="10" key="1">
    <citation type="journal article" date="2023" name="Plant J.">
        <title>The genome of the king protea, Protea cynaroides.</title>
        <authorList>
            <person name="Chang J."/>
            <person name="Duong T.A."/>
            <person name="Schoeman C."/>
            <person name="Ma X."/>
            <person name="Roodt D."/>
            <person name="Barker N."/>
            <person name="Li Z."/>
            <person name="Van de Peer Y."/>
            <person name="Mizrachi E."/>
        </authorList>
    </citation>
    <scope>NUCLEOTIDE SEQUENCE</scope>
    <source>
        <tissue evidence="10">Young leaves</tissue>
    </source>
</reference>
<dbReference type="OrthoDB" id="2143914at2759"/>
<dbReference type="SMART" id="SM00717">
    <property type="entry name" value="SANT"/>
    <property type="match status" value="3"/>
</dbReference>
<name>A0A9Q0GYJ9_9MAGN</name>
<feature type="compositionally biased region" description="Basic and acidic residues" evidence="7">
    <location>
        <begin position="1"/>
        <end position="15"/>
    </location>
</feature>
<feature type="compositionally biased region" description="Polar residues" evidence="7">
    <location>
        <begin position="583"/>
        <end position="593"/>
    </location>
</feature>
<dbReference type="Gene3D" id="1.10.10.60">
    <property type="entry name" value="Homeodomain-like"/>
    <property type="match status" value="3"/>
</dbReference>
<feature type="domain" description="HTH myb-type" evidence="9">
    <location>
        <begin position="156"/>
        <end position="206"/>
    </location>
</feature>
<dbReference type="FunFam" id="1.10.10.60:FF:000010">
    <property type="entry name" value="Transcriptional activator Myb isoform A"/>
    <property type="match status" value="1"/>
</dbReference>
<keyword evidence="6" id="KW-0539">Nucleus</keyword>
<dbReference type="SUPFAM" id="SSF46689">
    <property type="entry name" value="Homeodomain-like"/>
    <property type="match status" value="2"/>
</dbReference>
<evidence type="ECO:0000256" key="3">
    <source>
        <dbReference type="ARBA" id="ARBA00023015"/>
    </source>
</evidence>
<dbReference type="PANTHER" id="PTHR45614">
    <property type="entry name" value="MYB PROTEIN-RELATED"/>
    <property type="match status" value="1"/>
</dbReference>
<dbReference type="InterPro" id="IPR017930">
    <property type="entry name" value="Myb_dom"/>
</dbReference>
<feature type="domain" description="Myb-like" evidence="8">
    <location>
        <begin position="100"/>
        <end position="151"/>
    </location>
</feature>
<evidence type="ECO:0000259" key="9">
    <source>
        <dbReference type="PROSITE" id="PS51294"/>
    </source>
</evidence>
<evidence type="ECO:0000313" key="11">
    <source>
        <dbReference type="Proteomes" id="UP001141806"/>
    </source>
</evidence>
<organism evidence="10 11">
    <name type="scientific">Protea cynaroides</name>
    <dbReference type="NCBI Taxonomy" id="273540"/>
    <lineage>
        <taxon>Eukaryota</taxon>
        <taxon>Viridiplantae</taxon>
        <taxon>Streptophyta</taxon>
        <taxon>Embryophyta</taxon>
        <taxon>Tracheophyta</taxon>
        <taxon>Spermatophyta</taxon>
        <taxon>Magnoliopsida</taxon>
        <taxon>Proteales</taxon>
        <taxon>Proteaceae</taxon>
        <taxon>Protea</taxon>
    </lineage>
</organism>
<feature type="region of interest" description="Disordered" evidence="7">
    <location>
        <begin position="1"/>
        <end position="58"/>
    </location>
</feature>
<dbReference type="InterPro" id="IPR009057">
    <property type="entry name" value="Homeodomain-like_sf"/>
</dbReference>
<dbReference type="FunFam" id="1.10.10.60:FF:000324">
    <property type="entry name" value="Transcription factor MYB3R-2"/>
    <property type="match status" value="1"/>
</dbReference>
<feature type="domain" description="HTH myb-type" evidence="9">
    <location>
        <begin position="100"/>
        <end position="155"/>
    </location>
</feature>
<comment type="subcellular location">
    <subcellularLocation>
        <location evidence="1">Nucleus</location>
    </subcellularLocation>
</comment>
<keyword evidence="5" id="KW-0804">Transcription</keyword>
<keyword evidence="3" id="KW-0805">Transcription regulation</keyword>
<dbReference type="PROSITE" id="PS50090">
    <property type="entry name" value="MYB_LIKE"/>
    <property type="match status" value="3"/>
</dbReference>
<dbReference type="InterPro" id="IPR050560">
    <property type="entry name" value="MYB_TF"/>
</dbReference>
<keyword evidence="11" id="KW-1185">Reference proteome</keyword>
<dbReference type="EMBL" id="JAMYWD010000011">
    <property type="protein sequence ID" value="KAJ4955346.1"/>
    <property type="molecule type" value="Genomic_DNA"/>
</dbReference>
<keyword evidence="4" id="KW-0238">DNA-binding</keyword>
<dbReference type="PANTHER" id="PTHR45614:SF232">
    <property type="entry name" value="TRANSCRIPTION FACTOR MYB3R-2"/>
    <property type="match status" value="1"/>
</dbReference>
<sequence>MEEVKKEDADVDTAKEVTVASSSSVSESSGDTGLPKLGSVHGRTTGPTRRSTKGGWTEKEDEVLTKAVKYFNGKNWKKIAEFFPGRTDVQCLHRWQKVLNPELVKGPWTKEEDDRIIELVEKYGSKKWSVIAKSLPGRIGKQCRERWHNHLNPAIKKDAWSKDEELALIRAHQIYGNKWAEIARFLPGRADNSIKNHWNCSVKKKLDSYLASGSGDLCLIAFPDFDNNETKAGCIRGETVGRSPGTLVSLDQKMDLECGVIPQLQGTVIGNSKGAQRQLQLQPVENALVENRRSLKEGSHGPRKPASLIRSNDKDTMARSPISGHCGDIADMLDGSHHSSSIQAEISRSTSPGFSRKLHLNRFVYEQSDSTNLASLRHPGGPGHAAFSVSSSNVNLDVTGSTRRNSFPPEMALPVTAKRSLESPRQPWCHGVPLHGLVSTDSRLNGEANKMFSSLPTCEFGGYNPEVGKQHDVPGASLYIEDLNFGRLYYEPPQLMDLTMGLPNGRVSGAESFIRMSNSPVCCSTPPSQSQVYSLNCTSPESMLRFAAKNFRSTPSIIRKRGREMSRQEGNANDSDGICSPEVRTTSSTDTQGLRHSHLWENDGPCSLNSTDLQNVKRLFLSPPNPLKSDSSVSVKSVEKCLEDAFDMEWDHAEAKCSKSASASDLYDANCDTNTMFIPSDSSSEPRQVASGLS</sequence>
<dbReference type="GO" id="GO:0005634">
    <property type="term" value="C:nucleus"/>
    <property type="evidence" value="ECO:0007669"/>
    <property type="project" value="UniProtKB-SubCell"/>
</dbReference>
<dbReference type="InterPro" id="IPR001005">
    <property type="entry name" value="SANT/Myb"/>
</dbReference>
<dbReference type="GO" id="GO:0000981">
    <property type="term" value="F:DNA-binding transcription factor activity, RNA polymerase II-specific"/>
    <property type="evidence" value="ECO:0007669"/>
    <property type="project" value="TreeGrafter"/>
</dbReference>
<comment type="caution">
    <text evidence="10">The sequence shown here is derived from an EMBL/GenBank/DDBJ whole genome shotgun (WGS) entry which is preliminary data.</text>
</comment>
<protein>
    <submittedName>
        <fullName evidence="10">Uncharacterized protein</fullName>
    </submittedName>
</protein>
<feature type="region of interest" description="Disordered" evidence="7">
    <location>
        <begin position="291"/>
        <end position="318"/>
    </location>
</feature>
<evidence type="ECO:0000313" key="10">
    <source>
        <dbReference type="EMBL" id="KAJ4955346.1"/>
    </source>
</evidence>
<accession>A0A9Q0GYJ9</accession>
<evidence type="ECO:0000256" key="1">
    <source>
        <dbReference type="ARBA" id="ARBA00004123"/>
    </source>
</evidence>
<feature type="domain" description="HTH myb-type" evidence="9">
    <location>
        <begin position="48"/>
        <end position="99"/>
    </location>
</feature>
<dbReference type="FunFam" id="1.10.10.60:FF:000016">
    <property type="entry name" value="Transcriptional activator Myb isoform A"/>
    <property type="match status" value="1"/>
</dbReference>
<feature type="compositionally biased region" description="Basic and acidic residues" evidence="7">
    <location>
        <begin position="291"/>
        <end position="300"/>
    </location>
</feature>
<evidence type="ECO:0000259" key="8">
    <source>
        <dbReference type="PROSITE" id="PS50090"/>
    </source>
</evidence>
<feature type="region of interest" description="Disordered" evidence="7">
    <location>
        <begin position="562"/>
        <end position="593"/>
    </location>
</feature>
<dbReference type="AlphaFoldDB" id="A0A9Q0GYJ9"/>
<dbReference type="GO" id="GO:0000978">
    <property type="term" value="F:RNA polymerase II cis-regulatory region sequence-specific DNA binding"/>
    <property type="evidence" value="ECO:0007669"/>
    <property type="project" value="TreeGrafter"/>
</dbReference>
<evidence type="ECO:0000256" key="6">
    <source>
        <dbReference type="ARBA" id="ARBA00023242"/>
    </source>
</evidence>